<evidence type="ECO:0000259" key="4">
    <source>
        <dbReference type="Pfam" id="PF01420"/>
    </source>
</evidence>
<dbReference type="PANTHER" id="PTHR43140">
    <property type="entry name" value="TYPE-1 RESTRICTION ENZYME ECOKI SPECIFICITY PROTEIN"/>
    <property type="match status" value="1"/>
</dbReference>
<accession>A0ABY5NST6</accession>
<comment type="similarity">
    <text evidence="1">Belongs to the type-I restriction system S methylase family.</text>
</comment>
<evidence type="ECO:0000313" key="5">
    <source>
        <dbReference type="EMBL" id="UUV21419.1"/>
    </source>
</evidence>
<keyword evidence="5" id="KW-0378">Hydrolase</keyword>
<evidence type="ECO:0000313" key="6">
    <source>
        <dbReference type="Proteomes" id="UP001317001"/>
    </source>
</evidence>
<name>A0ABY5NST6_9FLAO</name>
<organism evidence="5 6">
    <name type="scientific">Paenimyroides aestuarii</name>
    <dbReference type="NCBI Taxonomy" id="2968490"/>
    <lineage>
        <taxon>Bacteria</taxon>
        <taxon>Pseudomonadati</taxon>
        <taxon>Bacteroidota</taxon>
        <taxon>Flavobacteriia</taxon>
        <taxon>Flavobacteriales</taxon>
        <taxon>Flavobacteriaceae</taxon>
        <taxon>Paenimyroides</taxon>
    </lineage>
</organism>
<gene>
    <name evidence="5" type="ORF">NPX36_14000</name>
</gene>
<dbReference type="InterPro" id="IPR000055">
    <property type="entry name" value="Restrct_endonuc_typeI_TRD"/>
</dbReference>
<evidence type="ECO:0000256" key="3">
    <source>
        <dbReference type="ARBA" id="ARBA00023125"/>
    </source>
</evidence>
<dbReference type="RefSeq" id="WP_257499345.1">
    <property type="nucleotide sequence ID" value="NZ_CP102382.1"/>
</dbReference>
<feature type="domain" description="Type I restriction modification DNA specificity" evidence="4">
    <location>
        <begin position="5"/>
        <end position="173"/>
    </location>
</feature>
<feature type="domain" description="Type I restriction modification DNA specificity" evidence="4">
    <location>
        <begin position="210"/>
        <end position="388"/>
    </location>
</feature>
<sequence>MVKNNWQIKKLRDIGKIISGGTPSTSISEYWNGDINWISPSDLTGYVEKKIKKGKKSITEEGLKKSSAKLMPKGSILFSSRAPIGYVVIADTELCTNQGFKSIIPNENLSSDYIYYFLKASKQKAESIASGTTFKEISLKVFSEIEIPVPPLETQHAIVSKIEELFSELDQGIADLKTAQEQLKVYRQSVLKHAFEGKLTNKNVKEGELPEGWEKLKIGDFAKVKGGKRLPKGHFYSEEQTQYPYIRVTDFCNQTVNKYKLKYLHPETQFAIKNYTISKNDVYISIAGTIGVVGTIPEQLDGANLTENAAKITEFNKVYNKFLSLFLSSIEAQIQIKSKTKITTQPKLSLYRILDIDVPIPSLEEQHVIVQEIESRLSVADKMEESIQESLQKAEALRQSILKKAFSGQLL</sequence>
<keyword evidence="5" id="KW-0540">Nuclease</keyword>
<keyword evidence="6" id="KW-1185">Reference proteome</keyword>
<evidence type="ECO:0000256" key="2">
    <source>
        <dbReference type="ARBA" id="ARBA00022747"/>
    </source>
</evidence>
<dbReference type="PANTHER" id="PTHR43140:SF1">
    <property type="entry name" value="TYPE I RESTRICTION ENZYME ECOKI SPECIFICITY SUBUNIT"/>
    <property type="match status" value="1"/>
</dbReference>
<evidence type="ECO:0000256" key="1">
    <source>
        <dbReference type="ARBA" id="ARBA00010923"/>
    </source>
</evidence>
<dbReference type="SUPFAM" id="SSF116734">
    <property type="entry name" value="DNA methylase specificity domain"/>
    <property type="match status" value="2"/>
</dbReference>
<dbReference type="CDD" id="cd17256">
    <property type="entry name" value="RMtype1_S_EcoJA65PI-TRD1-CR1_like"/>
    <property type="match status" value="1"/>
</dbReference>
<keyword evidence="2" id="KW-0680">Restriction system</keyword>
<dbReference type="EMBL" id="CP102382">
    <property type="protein sequence ID" value="UUV21419.1"/>
    <property type="molecule type" value="Genomic_DNA"/>
</dbReference>
<dbReference type="Pfam" id="PF01420">
    <property type="entry name" value="Methylase_S"/>
    <property type="match status" value="2"/>
</dbReference>
<protein>
    <submittedName>
        <fullName evidence="5">Restriction endonuclease subunit S</fullName>
    </submittedName>
</protein>
<dbReference type="CDD" id="cd17273">
    <property type="entry name" value="RMtype1_S_EcoJA69PI-TRD1-CR1_like"/>
    <property type="match status" value="1"/>
</dbReference>
<keyword evidence="3" id="KW-0238">DNA-binding</keyword>
<keyword evidence="5" id="KW-0255">Endonuclease</keyword>
<dbReference type="InterPro" id="IPR051212">
    <property type="entry name" value="Type-I_RE_S_subunit"/>
</dbReference>
<dbReference type="GO" id="GO:0004519">
    <property type="term" value="F:endonuclease activity"/>
    <property type="evidence" value="ECO:0007669"/>
    <property type="project" value="UniProtKB-KW"/>
</dbReference>
<proteinExistence type="inferred from homology"/>
<reference evidence="5 6" key="1">
    <citation type="submission" date="2022-08" db="EMBL/GenBank/DDBJ databases">
        <title>Myroides zhujiangensis sp. nov., a novel bacterium isolated from sediment in the Pearl River Estuary.</title>
        <authorList>
            <person name="Cui L."/>
        </authorList>
    </citation>
    <scope>NUCLEOTIDE SEQUENCE [LARGE SCALE GENOMIC DNA]</scope>
    <source>
        <strain evidence="5 6">SCSIO 72103</strain>
    </source>
</reference>
<dbReference type="Proteomes" id="UP001317001">
    <property type="component" value="Chromosome"/>
</dbReference>
<dbReference type="InterPro" id="IPR044946">
    <property type="entry name" value="Restrct_endonuc_typeI_TRD_sf"/>
</dbReference>
<dbReference type="Gene3D" id="3.90.220.20">
    <property type="entry name" value="DNA methylase specificity domains"/>
    <property type="match status" value="2"/>
</dbReference>